<dbReference type="Pfam" id="PF04290">
    <property type="entry name" value="DctQ"/>
    <property type="match status" value="1"/>
</dbReference>
<evidence type="ECO:0000256" key="8">
    <source>
        <dbReference type="ARBA" id="ARBA00038436"/>
    </source>
</evidence>
<reference evidence="12" key="1">
    <citation type="submission" date="2019-03" db="EMBL/GenBank/DDBJ databases">
        <title>Aquabacterium pictum sp.nov., the first bacteriochlorophyll a-containing freshwater bacterium in the genus Aquabacterium of the class Betaproteobacteria.</title>
        <authorList>
            <person name="Hirose S."/>
            <person name="Tank M."/>
            <person name="Hara E."/>
            <person name="Tamaki H."/>
            <person name="Takaichi S."/>
            <person name="Haruta S."/>
            <person name="Hanada S."/>
        </authorList>
    </citation>
    <scope>NUCLEOTIDE SEQUENCE [LARGE SCALE GENOMIC DNA]</scope>
    <source>
        <strain evidence="12">W35</strain>
    </source>
</reference>
<evidence type="ECO:0000259" key="10">
    <source>
        <dbReference type="Pfam" id="PF04290"/>
    </source>
</evidence>
<dbReference type="EMBL" id="BJCL01000001">
    <property type="protein sequence ID" value="GCL61315.1"/>
    <property type="molecule type" value="Genomic_DNA"/>
</dbReference>
<evidence type="ECO:0000256" key="6">
    <source>
        <dbReference type="ARBA" id="ARBA00022989"/>
    </source>
</evidence>
<dbReference type="PANTHER" id="PTHR35011">
    <property type="entry name" value="2,3-DIKETO-L-GULONATE TRAP TRANSPORTER SMALL PERMEASE PROTEIN YIAM"/>
    <property type="match status" value="1"/>
</dbReference>
<feature type="transmembrane region" description="Helical" evidence="9">
    <location>
        <begin position="28"/>
        <end position="52"/>
    </location>
</feature>
<accession>A0A480ANS5</accession>
<comment type="subunit">
    <text evidence="9">The complex comprises the extracytoplasmic solute receptor protein and the two transmembrane proteins.</text>
</comment>
<feature type="transmembrane region" description="Helical" evidence="9">
    <location>
        <begin position="146"/>
        <end position="168"/>
    </location>
</feature>
<keyword evidence="7 9" id="KW-0472">Membrane</keyword>
<evidence type="ECO:0000256" key="3">
    <source>
        <dbReference type="ARBA" id="ARBA00022475"/>
    </source>
</evidence>
<dbReference type="Proteomes" id="UP000301751">
    <property type="component" value="Unassembled WGS sequence"/>
</dbReference>
<keyword evidence="6 9" id="KW-1133">Transmembrane helix</keyword>
<comment type="similarity">
    <text evidence="8 9">Belongs to the TRAP transporter small permease family.</text>
</comment>
<evidence type="ECO:0000256" key="9">
    <source>
        <dbReference type="RuleBase" id="RU369079"/>
    </source>
</evidence>
<dbReference type="GO" id="GO:0005886">
    <property type="term" value="C:plasma membrane"/>
    <property type="evidence" value="ECO:0007669"/>
    <property type="project" value="UniProtKB-SubCell"/>
</dbReference>
<feature type="domain" description="Tripartite ATP-independent periplasmic transporters DctQ component" evidence="10">
    <location>
        <begin position="40"/>
        <end position="165"/>
    </location>
</feature>
<keyword evidence="4 9" id="KW-0997">Cell inner membrane</keyword>
<feature type="transmembrane region" description="Helical" evidence="9">
    <location>
        <begin position="104"/>
        <end position="125"/>
    </location>
</feature>
<keyword evidence="3" id="KW-1003">Cell membrane</keyword>
<evidence type="ECO:0000256" key="5">
    <source>
        <dbReference type="ARBA" id="ARBA00022692"/>
    </source>
</evidence>
<comment type="caution">
    <text evidence="11">The sequence shown here is derived from an EMBL/GenBank/DDBJ whole genome shotgun (WGS) entry which is preliminary data.</text>
</comment>
<evidence type="ECO:0000256" key="4">
    <source>
        <dbReference type="ARBA" id="ARBA00022519"/>
    </source>
</evidence>
<evidence type="ECO:0000256" key="1">
    <source>
        <dbReference type="ARBA" id="ARBA00004429"/>
    </source>
</evidence>
<dbReference type="GO" id="GO:0015740">
    <property type="term" value="P:C4-dicarboxylate transport"/>
    <property type="evidence" value="ECO:0007669"/>
    <property type="project" value="TreeGrafter"/>
</dbReference>
<keyword evidence="2 9" id="KW-0813">Transport</keyword>
<sequence length="175" mass="18688">MSGTAAAGMPASRNLAALLRLHDRLTEWGVLAAMAALALIVAAFTLEVVARYGFNTPTRWTADLVSYLLLFVTFMAMPHVTATGGHVAVTALLETLPAADQRRAGQVIALVGAAVCALLTWITFGETLRQATSGVRMMAAYPVPKAWISLWIVYGLASSALYFLRLALWPPAQAD</sequence>
<evidence type="ECO:0000256" key="7">
    <source>
        <dbReference type="ARBA" id="ARBA00023136"/>
    </source>
</evidence>
<dbReference type="InterPro" id="IPR055348">
    <property type="entry name" value="DctQ"/>
</dbReference>
<keyword evidence="12" id="KW-1185">Reference proteome</keyword>
<proteinExistence type="inferred from homology"/>
<dbReference type="OrthoDB" id="2085311at2"/>
<protein>
    <recommendedName>
        <fullName evidence="9">TRAP transporter small permease protein</fullName>
    </recommendedName>
</protein>
<name>A0A480ANS5_9BURK</name>
<comment type="subcellular location">
    <subcellularLocation>
        <location evidence="1 9">Cell inner membrane</location>
        <topology evidence="1 9">Multi-pass membrane protein</topology>
    </subcellularLocation>
</comment>
<gene>
    <name evidence="11" type="ORF">AQPW35_03960</name>
</gene>
<dbReference type="PANTHER" id="PTHR35011:SF10">
    <property type="entry name" value="TRAP TRANSPORTER SMALL PERMEASE PROTEIN"/>
    <property type="match status" value="1"/>
</dbReference>
<dbReference type="InterPro" id="IPR007387">
    <property type="entry name" value="TRAP_DctQ"/>
</dbReference>
<evidence type="ECO:0000313" key="11">
    <source>
        <dbReference type="EMBL" id="GCL61315.1"/>
    </source>
</evidence>
<keyword evidence="5 9" id="KW-0812">Transmembrane</keyword>
<comment type="function">
    <text evidence="9">Part of the tripartite ATP-independent periplasmic (TRAP) transport system.</text>
</comment>
<feature type="transmembrane region" description="Helical" evidence="9">
    <location>
        <begin position="64"/>
        <end position="84"/>
    </location>
</feature>
<organism evidence="11 12">
    <name type="scientific">Pseudaquabacterium pictum</name>
    <dbReference type="NCBI Taxonomy" id="2315236"/>
    <lineage>
        <taxon>Bacteria</taxon>
        <taxon>Pseudomonadati</taxon>
        <taxon>Pseudomonadota</taxon>
        <taxon>Betaproteobacteria</taxon>
        <taxon>Burkholderiales</taxon>
        <taxon>Sphaerotilaceae</taxon>
        <taxon>Pseudaquabacterium</taxon>
    </lineage>
</organism>
<evidence type="ECO:0000313" key="12">
    <source>
        <dbReference type="Proteomes" id="UP000301751"/>
    </source>
</evidence>
<evidence type="ECO:0000256" key="2">
    <source>
        <dbReference type="ARBA" id="ARBA00022448"/>
    </source>
</evidence>
<dbReference type="RefSeq" id="WP_137731077.1">
    <property type="nucleotide sequence ID" value="NZ_BJCL01000001.1"/>
</dbReference>
<dbReference type="AlphaFoldDB" id="A0A480ANS5"/>
<dbReference type="GO" id="GO:0022857">
    <property type="term" value="F:transmembrane transporter activity"/>
    <property type="evidence" value="ECO:0007669"/>
    <property type="project" value="UniProtKB-UniRule"/>
</dbReference>